<gene>
    <name evidence="1" type="ORF">PG997_004924</name>
</gene>
<evidence type="ECO:0000313" key="1">
    <source>
        <dbReference type="EMBL" id="KAK8089963.1"/>
    </source>
</evidence>
<reference evidence="1 2" key="1">
    <citation type="submission" date="2023-01" db="EMBL/GenBank/DDBJ databases">
        <title>Analysis of 21 Apiospora genomes using comparative genomics revels a genus with tremendous synthesis potential of carbohydrate active enzymes and secondary metabolites.</title>
        <authorList>
            <person name="Sorensen T."/>
        </authorList>
    </citation>
    <scope>NUCLEOTIDE SEQUENCE [LARGE SCALE GENOMIC DNA]</scope>
    <source>
        <strain evidence="1 2">CBS 114990</strain>
    </source>
</reference>
<evidence type="ECO:0000313" key="2">
    <source>
        <dbReference type="Proteomes" id="UP001433268"/>
    </source>
</evidence>
<sequence length="126" mass="14128">MDDIWYSRFGTILVHVLAHKSLWFPWPEQSAYLLKTTTVGHPNDLAAKRKPTSIKELEMAEWVLLGRNAGKSVDTVNPAPGAHDPDLLRSQADDTEYLRARSLAYRIYVPRPFSFGPPLNSGAVIP</sequence>
<keyword evidence="2" id="KW-1185">Reference proteome</keyword>
<comment type="caution">
    <text evidence="1">The sequence shown here is derived from an EMBL/GenBank/DDBJ whole genome shotgun (WGS) entry which is preliminary data.</text>
</comment>
<dbReference type="GeneID" id="92042299"/>
<name>A0ABR1X3H3_9PEZI</name>
<organism evidence="1 2">
    <name type="scientific">Apiospora hydei</name>
    <dbReference type="NCBI Taxonomy" id="1337664"/>
    <lineage>
        <taxon>Eukaryota</taxon>
        <taxon>Fungi</taxon>
        <taxon>Dikarya</taxon>
        <taxon>Ascomycota</taxon>
        <taxon>Pezizomycotina</taxon>
        <taxon>Sordariomycetes</taxon>
        <taxon>Xylariomycetidae</taxon>
        <taxon>Amphisphaeriales</taxon>
        <taxon>Apiosporaceae</taxon>
        <taxon>Apiospora</taxon>
    </lineage>
</organism>
<dbReference type="RefSeq" id="XP_066672857.1">
    <property type="nucleotide sequence ID" value="XM_066809239.1"/>
</dbReference>
<accession>A0ABR1X3H3</accession>
<dbReference type="EMBL" id="JAQQWN010000004">
    <property type="protein sequence ID" value="KAK8089963.1"/>
    <property type="molecule type" value="Genomic_DNA"/>
</dbReference>
<protein>
    <submittedName>
        <fullName evidence="1">Uncharacterized protein</fullName>
    </submittedName>
</protein>
<dbReference type="Proteomes" id="UP001433268">
    <property type="component" value="Unassembled WGS sequence"/>
</dbReference>
<proteinExistence type="predicted"/>